<accession>A0A9Q8TYD4</accession>
<sequence length="265" mass="30839">MSEEPSQKSFLSFFSNLFSKEKNNSNKTIETPDDEQIEELIQNVLKIKDAIVREIMIPKVNISYINEDSDMQEVYKTIQDTRHSRYPVFDKTSEKAVGILHVKDLIDEEINDKNFKIKDLLREVKYVPETQSVTSLLEDFKKDRAHLAMVLDEYGMLAGLITIEDILEEIVGEIEDEFYEEKTDEIIKINQDEFIVSATLDIEKFEEFFEINLNSEEVESIGGFALKKFGHLPKVGESFEDYDLRFTVTSADQRKIKKITVRKID</sequence>
<protein>
    <recommendedName>
        <fullName evidence="5">Magnesium and cobalt efflux protein CorC</fullName>
    </recommendedName>
</protein>
<evidence type="ECO:0000256" key="5">
    <source>
        <dbReference type="ARBA" id="ARBA00040729"/>
    </source>
</evidence>
<evidence type="ECO:0000313" key="8">
    <source>
        <dbReference type="EMBL" id="URQ63240.1"/>
    </source>
</evidence>
<comment type="function">
    <text evidence="4">Plays a role in the transport of magnesium and cobalt ions.</text>
</comment>
<dbReference type="SMART" id="SM01091">
    <property type="entry name" value="CorC_HlyC"/>
    <property type="match status" value="1"/>
</dbReference>
<organism evidence="8 9">
    <name type="scientific">SAR86 cluster bacterium</name>
    <dbReference type="NCBI Taxonomy" id="2030880"/>
    <lineage>
        <taxon>Bacteria</taxon>
        <taxon>Pseudomonadati</taxon>
        <taxon>Pseudomonadota</taxon>
        <taxon>Gammaproteobacteria</taxon>
        <taxon>SAR86 cluster</taxon>
    </lineage>
</organism>
<dbReference type="Pfam" id="PF00571">
    <property type="entry name" value="CBS"/>
    <property type="match status" value="2"/>
</dbReference>
<dbReference type="InterPro" id="IPR036318">
    <property type="entry name" value="FAD-bd_PCMH-like_sf"/>
</dbReference>
<dbReference type="AlphaFoldDB" id="A0A9Q8TYD4"/>
<dbReference type="InterPro" id="IPR046342">
    <property type="entry name" value="CBS_dom_sf"/>
</dbReference>
<evidence type="ECO:0000256" key="3">
    <source>
        <dbReference type="ARBA" id="ARBA00023122"/>
    </source>
</evidence>
<keyword evidence="2" id="KW-0677">Repeat</keyword>
<dbReference type="InterPro" id="IPR016169">
    <property type="entry name" value="FAD-bd_PCMH_sub2"/>
</dbReference>
<dbReference type="EMBL" id="CP097966">
    <property type="protein sequence ID" value="URQ63240.1"/>
    <property type="molecule type" value="Genomic_DNA"/>
</dbReference>
<dbReference type="SUPFAM" id="SSF54631">
    <property type="entry name" value="CBS-domain pair"/>
    <property type="match status" value="1"/>
</dbReference>
<dbReference type="GO" id="GO:0050660">
    <property type="term" value="F:flavin adenine dinucleotide binding"/>
    <property type="evidence" value="ECO:0007669"/>
    <property type="project" value="InterPro"/>
</dbReference>
<dbReference type="InterPro" id="IPR005170">
    <property type="entry name" value="Transptr-assoc_dom"/>
</dbReference>
<dbReference type="FunFam" id="3.10.580.10:FF:000002">
    <property type="entry name" value="Magnesium/cobalt efflux protein CorC"/>
    <property type="match status" value="1"/>
</dbReference>
<dbReference type="PANTHER" id="PTHR22777:SF17">
    <property type="entry name" value="UPF0053 PROTEIN SLL0260"/>
    <property type="match status" value="1"/>
</dbReference>
<dbReference type="InterPro" id="IPR044751">
    <property type="entry name" value="Ion_transp-like_CBS"/>
</dbReference>
<dbReference type="SMART" id="SM00116">
    <property type="entry name" value="CBS"/>
    <property type="match status" value="2"/>
</dbReference>
<evidence type="ECO:0000256" key="4">
    <source>
        <dbReference type="ARBA" id="ARBA00037273"/>
    </source>
</evidence>
<dbReference type="Proteomes" id="UP001056381">
    <property type="component" value="Chromosome"/>
</dbReference>
<gene>
    <name evidence="8" type="ORF">M9B40_00290</name>
</gene>
<dbReference type="InterPro" id="IPR000644">
    <property type="entry name" value="CBS_dom"/>
</dbReference>
<dbReference type="SUPFAM" id="SSF56176">
    <property type="entry name" value="FAD-binding/transporter-associated domain-like"/>
    <property type="match status" value="1"/>
</dbReference>
<dbReference type="CDD" id="cd04590">
    <property type="entry name" value="CBS_pair_CorC_HlyC_assoc"/>
    <property type="match status" value="1"/>
</dbReference>
<proteinExistence type="inferred from homology"/>
<evidence type="ECO:0000256" key="2">
    <source>
        <dbReference type="ARBA" id="ARBA00022737"/>
    </source>
</evidence>
<dbReference type="Gene3D" id="3.10.580.10">
    <property type="entry name" value="CBS-domain"/>
    <property type="match status" value="1"/>
</dbReference>
<evidence type="ECO:0000259" key="7">
    <source>
        <dbReference type="PROSITE" id="PS51371"/>
    </source>
</evidence>
<dbReference type="GO" id="GO:0005886">
    <property type="term" value="C:plasma membrane"/>
    <property type="evidence" value="ECO:0007669"/>
    <property type="project" value="TreeGrafter"/>
</dbReference>
<keyword evidence="9" id="KW-1185">Reference proteome</keyword>
<keyword evidence="3 6" id="KW-0129">CBS domain</keyword>
<feature type="domain" description="CBS" evidence="7">
    <location>
        <begin position="56"/>
        <end position="117"/>
    </location>
</feature>
<evidence type="ECO:0000313" key="9">
    <source>
        <dbReference type="Proteomes" id="UP001056381"/>
    </source>
</evidence>
<feature type="domain" description="CBS" evidence="7">
    <location>
        <begin position="120"/>
        <end position="177"/>
    </location>
</feature>
<name>A0A9Q8TYD4_9GAMM</name>
<evidence type="ECO:0000256" key="6">
    <source>
        <dbReference type="PROSITE-ProRule" id="PRU00703"/>
    </source>
</evidence>
<comment type="similarity">
    <text evidence="1">Belongs to the UPF0053 family.</text>
</comment>
<dbReference type="PROSITE" id="PS51371">
    <property type="entry name" value="CBS"/>
    <property type="match status" value="2"/>
</dbReference>
<dbReference type="Gene3D" id="3.30.465.10">
    <property type="match status" value="1"/>
</dbReference>
<evidence type="ECO:0000256" key="1">
    <source>
        <dbReference type="ARBA" id="ARBA00006337"/>
    </source>
</evidence>
<dbReference type="Pfam" id="PF03471">
    <property type="entry name" value="CorC_HlyC"/>
    <property type="match status" value="1"/>
</dbReference>
<reference evidence="8" key="1">
    <citation type="submission" date="2022-05" db="EMBL/GenBank/DDBJ databases">
        <title>Single-amplified genomics reveal most streamlined microbe among free-living bacteria.</title>
        <authorList>
            <person name="Roda-Garcia J."/>
            <person name="Haro-Moreno J.M."/>
            <person name="Rodriguez-Valera F."/>
            <person name="Almagro-Moreno S."/>
            <person name="Lopez-Perez M."/>
        </authorList>
    </citation>
    <scope>NUCLEOTIDE SEQUENCE</scope>
    <source>
        <strain evidence="8">TMED112-D2-2</strain>
    </source>
</reference>
<dbReference type="PANTHER" id="PTHR22777">
    <property type="entry name" value="HEMOLYSIN-RELATED"/>
    <property type="match status" value="1"/>
</dbReference>